<organism evidence="1 2">
    <name type="scientific">Paramuricea clavata</name>
    <name type="common">Red gorgonian</name>
    <name type="synonym">Violescent sea-whip</name>
    <dbReference type="NCBI Taxonomy" id="317549"/>
    <lineage>
        <taxon>Eukaryota</taxon>
        <taxon>Metazoa</taxon>
        <taxon>Cnidaria</taxon>
        <taxon>Anthozoa</taxon>
        <taxon>Octocorallia</taxon>
        <taxon>Malacalcyonacea</taxon>
        <taxon>Plexauridae</taxon>
        <taxon>Paramuricea</taxon>
    </lineage>
</organism>
<evidence type="ECO:0000313" key="2">
    <source>
        <dbReference type="Proteomes" id="UP001152795"/>
    </source>
</evidence>
<dbReference type="AlphaFoldDB" id="A0A6S7HB02"/>
<accession>A0A6S7HB02</accession>
<keyword evidence="2" id="KW-1185">Reference proteome</keyword>
<dbReference type="Proteomes" id="UP001152795">
    <property type="component" value="Unassembled WGS sequence"/>
</dbReference>
<evidence type="ECO:0000313" key="1">
    <source>
        <dbReference type="EMBL" id="CAB4001409.1"/>
    </source>
</evidence>
<gene>
    <name evidence="1" type="ORF">PACLA_8A080262</name>
</gene>
<reference evidence="1" key="1">
    <citation type="submission" date="2020-04" db="EMBL/GenBank/DDBJ databases">
        <authorList>
            <person name="Alioto T."/>
            <person name="Alioto T."/>
            <person name="Gomez Garrido J."/>
        </authorList>
    </citation>
    <scope>NUCLEOTIDE SEQUENCE</scope>
    <source>
        <strain evidence="1">A484AB</strain>
    </source>
</reference>
<protein>
    <submittedName>
        <fullName evidence="1">Uncharacterized protein</fullName>
    </submittedName>
</protein>
<proteinExistence type="predicted"/>
<comment type="caution">
    <text evidence="1">The sequence shown here is derived from an EMBL/GenBank/DDBJ whole genome shotgun (WGS) entry which is preliminary data.</text>
</comment>
<sequence>MYASVIQPSVFTIEYKSICYYCSLGPLIGIWCMRYEAKHSYFKRLAVPCGNFINLPYSLAKRHQEGPCYQINTPEGSHSTFLEKGNEIGPGTETYAGKLEYYDLLQQSYPLDVDVLTSVFEAKWVVIGGTKYRCNGIIHSGYDDDDMPSHFQGYEVNIPDDDQLMEIRQQKEFTCYIPKHLCRPYGRRVGPTCVCTRFYLGTNN</sequence>
<name>A0A6S7HB02_PARCT</name>
<dbReference type="OrthoDB" id="5985495at2759"/>
<dbReference type="EMBL" id="CACRXK020004081">
    <property type="protein sequence ID" value="CAB4001409.1"/>
    <property type="molecule type" value="Genomic_DNA"/>
</dbReference>